<dbReference type="InterPro" id="IPR012337">
    <property type="entry name" value="RNaseH-like_sf"/>
</dbReference>
<dbReference type="Gene3D" id="3.30.420.10">
    <property type="entry name" value="Ribonuclease H-like superfamily/Ribonuclease H"/>
    <property type="match status" value="1"/>
</dbReference>
<dbReference type="OrthoDB" id="1939135at2759"/>
<organism evidence="2 3">
    <name type="scientific">Abrus precatorius</name>
    <name type="common">Indian licorice</name>
    <name type="synonym">Glycine abrus</name>
    <dbReference type="NCBI Taxonomy" id="3816"/>
    <lineage>
        <taxon>Eukaryota</taxon>
        <taxon>Viridiplantae</taxon>
        <taxon>Streptophyta</taxon>
        <taxon>Embryophyta</taxon>
        <taxon>Tracheophyta</taxon>
        <taxon>Spermatophyta</taxon>
        <taxon>Magnoliopsida</taxon>
        <taxon>eudicotyledons</taxon>
        <taxon>Gunneridae</taxon>
        <taxon>Pentapetalae</taxon>
        <taxon>rosids</taxon>
        <taxon>fabids</taxon>
        <taxon>Fabales</taxon>
        <taxon>Fabaceae</taxon>
        <taxon>Papilionoideae</taxon>
        <taxon>50 kb inversion clade</taxon>
        <taxon>NPAAA clade</taxon>
        <taxon>indigoferoid/millettioid clade</taxon>
        <taxon>Abreae</taxon>
        <taxon>Abrus</taxon>
    </lineage>
</organism>
<evidence type="ECO:0000313" key="2">
    <source>
        <dbReference type="Proteomes" id="UP000694853"/>
    </source>
</evidence>
<reference evidence="3" key="2">
    <citation type="submission" date="2025-08" db="UniProtKB">
        <authorList>
            <consortium name="RefSeq"/>
        </authorList>
    </citation>
    <scope>IDENTIFICATION</scope>
    <source>
        <tissue evidence="3">Young leaves</tissue>
    </source>
</reference>
<sequence length="219" mass="25537">MVKYGSGTASTSTWVVVTKQPETSTKYKLERLTDLYVREIVRLQGVLTSVVFDRDPRITSRFWESLQRALGTKLKLSSTYHLQTDDMIQKQNEQIKMIREKMKAAHDRKKSYYDRRRNPLEFQVNDHVFLKVSIGHAVYQIALPLNLSNLHPVFHVSQLRKYVLDPSHVIELDPVQVREDLSYDVYLVRIADHRVKQLRGKEISLVKVIWSSSDEGNVI</sequence>
<feature type="domain" description="Tf2-1-like SH3-like" evidence="1">
    <location>
        <begin position="134"/>
        <end position="163"/>
    </location>
</feature>
<name>A0A8B8M274_ABRPR</name>
<protein>
    <submittedName>
        <fullName evidence="3">Uncharacterized protein LOC113869254</fullName>
    </submittedName>
</protein>
<dbReference type="GO" id="GO:0003676">
    <property type="term" value="F:nucleic acid binding"/>
    <property type="evidence" value="ECO:0007669"/>
    <property type="project" value="InterPro"/>
</dbReference>
<dbReference type="AlphaFoldDB" id="A0A8B8M274"/>
<dbReference type="InterPro" id="IPR056924">
    <property type="entry name" value="SH3_Tf2-1"/>
</dbReference>
<dbReference type="PANTHER" id="PTHR46148">
    <property type="entry name" value="CHROMO DOMAIN-CONTAINING PROTEIN"/>
    <property type="match status" value="1"/>
</dbReference>
<keyword evidence="2" id="KW-1185">Reference proteome</keyword>
<dbReference type="GeneID" id="113869254"/>
<dbReference type="Pfam" id="PF24626">
    <property type="entry name" value="SH3_Tf2-1"/>
    <property type="match status" value="1"/>
</dbReference>
<gene>
    <name evidence="3" type="primary">LOC113869254</name>
</gene>
<dbReference type="InterPro" id="IPR036397">
    <property type="entry name" value="RNaseH_sf"/>
</dbReference>
<dbReference type="PANTHER" id="PTHR46148:SF60">
    <property type="entry name" value="CHROMO DOMAIN-CONTAINING PROTEIN"/>
    <property type="match status" value="1"/>
</dbReference>
<reference evidence="2" key="1">
    <citation type="journal article" date="2019" name="Toxins">
        <title>Detection of Abrin-Like and Prepropulchellin-Like Toxin Genes and Transcripts Using Whole Genome Sequencing and Full-Length Transcript Sequencing of Abrus precatorius.</title>
        <authorList>
            <person name="Hovde B.T."/>
            <person name="Daligault H.E."/>
            <person name="Hanschen E.R."/>
            <person name="Kunde Y.A."/>
            <person name="Johnson M.B."/>
            <person name="Starkenburg S.R."/>
            <person name="Johnson S.L."/>
        </authorList>
    </citation>
    <scope>NUCLEOTIDE SEQUENCE [LARGE SCALE GENOMIC DNA]</scope>
</reference>
<evidence type="ECO:0000313" key="3">
    <source>
        <dbReference type="RefSeq" id="XP_027361299.1"/>
    </source>
</evidence>
<accession>A0A8B8M274</accession>
<dbReference type="RefSeq" id="XP_027361299.1">
    <property type="nucleotide sequence ID" value="XM_027505498.1"/>
</dbReference>
<evidence type="ECO:0000259" key="1">
    <source>
        <dbReference type="Pfam" id="PF24626"/>
    </source>
</evidence>
<dbReference type="SUPFAM" id="SSF53098">
    <property type="entry name" value="Ribonuclease H-like"/>
    <property type="match status" value="1"/>
</dbReference>
<dbReference type="KEGG" id="aprc:113869254"/>
<dbReference type="Proteomes" id="UP000694853">
    <property type="component" value="Unplaced"/>
</dbReference>
<proteinExistence type="predicted"/>